<dbReference type="SMART" id="SM00073">
    <property type="entry name" value="HPT"/>
    <property type="match status" value="1"/>
</dbReference>
<dbReference type="InterPro" id="IPR036641">
    <property type="entry name" value="HPT_dom_sf"/>
</dbReference>
<keyword evidence="2" id="KW-0902">Two-component regulatory system</keyword>
<dbReference type="PROSITE" id="PS50894">
    <property type="entry name" value="HPT"/>
    <property type="match status" value="1"/>
</dbReference>
<gene>
    <name evidence="5" type="ORF">LCGC14_2228620</name>
</gene>
<dbReference type="Gene3D" id="1.20.120.160">
    <property type="entry name" value="HPT domain"/>
    <property type="match status" value="1"/>
</dbReference>
<dbReference type="EMBL" id="LAZR01029935">
    <property type="protein sequence ID" value="KKL58114.1"/>
    <property type="molecule type" value="Genomic_DNA"/>
</dbReference>
<dbReference type="Pfam" id="PF07194">
    <property type="entry name" value="P2"/>
    <property type="match status" value="1"/>
</dbReference>
<organism evidence="5">
    <name type="scientific">marine sediment metagenome</name>
    <dbReference type="NCBI Taxonomy" id="412755"/>
    <lineage>
        <taxon>unclassified sequences</taxon>
        <taxon>metagenomes</taxon>
        <taxon>ecological metagenomes</taxon>
    </lineage>
</organism>
<evidence type="ECO:0000313" key="5">
    <source>
        <dbReference type="EMBL" id="KKL58114.1"/>
    </source>
</evidence>
<dbReference type="InterPro" id="IPR010808">
    <property type="entry name" value="CheA_P2-bd"/>
</dbReference>
<comment type="caution">
    <text evidence="5">The sequence shown here is derived from an EMBL/GenBank/DDBJ whole genome shotgun (WGS) entry which is preliminary data.</text>
</comment>
<feature type="region of interest" description="Disordered" evidence="3">
    <location>
        <begin position="251"/>
        <end position="306"/>
    </location>
</feature>
<feature type="compositionally biased region" description="Basic and acidic residues" evidence="3">
    <location>
        <begin position="141"/>
        <end position="157"/>
    </location>
</feature>
<dbReference type="Pfam" id="PF01627">
    <property type="entry name" value="Hpt"/>
    <property type="match status" value="1"/>
</dbReference>
<feature type="compositionally biased region" description="Basic and acidic residues" evidence="3">
    <location>
        <begin position="273"/>
        <end position="306"/>
    </location>
</feature>
<name>A0A0F9D909_9ZZZZ</name>
<dbReference type="PANTHER" id="PTHR43395:SF10">
    <property type="entry name" value="CHEMOTAXIS PROTEIN CHEA"/>
    <property type="match status" value="1"/>
</dbReference>
<dbReference type="GO" id="GO:0000155">
    <property type="term" value="F:phosphorelay sensor kinase activity"/>
    <property type="evidence" value="ECO:0007669"/>
    <property type="project" value="InterPro"/>
</dbReference>
<evidence type="ECO:0000259" key="4">
    <source>
        <dbReference type="PROSITE" id="PS50894"/>
    </source>
</evidence>
<keyword evidence="1" id="KW-0547">Nucleotide-binding</keyword>
<protein>
    <recommendedName>
        <fullName evidence="4">HPt domain-containing protein</fullName>
    </recommendedName>
</protein>
<proteinExistence type="predicted"/>
<feature type="domain" description="HPt" evidence="4">
    <location>
        <begin position="4"/>
        <end position="108"/>
    </location>
</feature>
<dbReference type="AlphaFoldDB" id="A0A0F9D909"/>
<dbReference type="CDD" id="cd00088">
    <property type="entry name" value="HPT"/>
    <property type="match status" value="1"/>
</dbReference>
<sequence>MGATWEVKEEYRQIFLEESQDQIQEWEESLLALEKDPKDTDQIDTMFRAIHTLKGSAGFVGFKELQNMAHDLESALQYVRDEGVDLTGEMTEILFEGHDISLRMIEAFSLDEPFGEDIDEFMGRARSLEGVLQEEVFGAEKEEAAGEKDEEAGKEHASALQDEASADTKEAEGDGQLYRVGIEIEVEGKEAYLRSLFVQQRIEESGQLVEIKPPLNDLLTKGEEFKYDVFVRTEMTEEQLERALSLDQVKVTGVRKEEQESGEGGGSEGETVQVKESEGPKKQKEKRSGRARTEEVVRVPVEKLDV</sequence>
<dbReference type="SUPFAM" id="SSF47226">
    <property type="entry name" value="Histidine-containing phosphotransfer domain, HPT domain"/>
    <property type="match status" value="1"/>
</dbReference>
<dbReference type="GO" id="GO:0005524">
    <property type="term" value="F:ATP binding"/>
    <property type="evidence" value="ECO:0007669"/>
    <property type="project" value="UniProtKB-KW"/>
</dbReference>
<dbReference type="Gene3D" id="3.30.70.1110">
    <property type="entry name" value="Histidine kinase CheA-like, P2 response regulator-binding domain"/>
    <property type="match status" value="1"/>
</dbReference>
<dbReference type="PANTHER" id="PTHR43395">
    <property type="entry name" value="SENSOR HISTIDINE KINASE CHEA"/>
    <property type="match status" value="1"/>
</dbReference>
<evidence type="ECO:0000256" key="3">
    <source>
        <dbReference type="SAM" id="MobiDB-lite"/>
    </source>
</evidence>
<dbReference type="InterPro" id="IPR037052">
    <property type="entry name" value="CheA-like_P2_sf"/>
</dbReference>
<reference evidence="5" key="1">
    <citation type="journal article" date="2015" name="Nature">
        <title>Complex archaea that bridge the gap between prokaryotes and eukaryotes.</title>
        <authorList>
            <person name="Spang A."/>
            <person name="Saw J.H."/>
            <person name="Jorgensen S.L."/>
            <person name="Zaremba-Niedzwiedzka K."/>
            <person name="Martijn J."/>
            <person name="Lind A.E."/>
            <person name="van Eijk R."/>
            <person name="Schleper C."/>
            <person name="Guy L."/>
            <person name="Ettema T.J."/>
        </authorList>
    </citation>
    <scope>NUCLEOTIDE SEQUENCE</scope>
</reference>
<feature type="region of interest" description="Disordered" evidence="3">
    <location>
        <begin position="141"/>
        <end position="172"/>
    </location>
</feature>
<keyword evidence="1" id="KW-0067">ATP-binding</keyword>
<dbReference type="InterPro" id="IPR051315">
    <property type="entry name" value="Bact_Chemotaxis_CheA"/>
</dbReference>
<evidence type="ECO:0000256" key="2">
    <source>
        <dbReference type="ARBA" id="ARBA00023012"/>
    </source>
</evidence>
<accession>A0A0F9D909</accession>
<evidence type="ECO:0000256" key="1">
    <source>
        <dbReference type="ARBA" id="ARBA00022840"/>
    </source>
</evidence>
<feature type="non-terminal residue" evidence="5">
    <location>
        <position position="306"/>
    </location>
</feature>
<dbReference type="InterPro" id="IPR008207">
    <property type="entry name" value="Sig_transdc_His_kin_Hpt_dom"/>
</dbReference>